<dbReference type="InterPro" id="IPR036465">
    <property type="entry name" value="vWFA_dom_sf"/>
</dbReference>
<dbReference type="AlphaFoldDB" id="A0A6C0E8K5"/>
<dbReference type="EMBL" id="MN739748">
    <property type="protein sequence ID" value="QHT24733.1"/>
    <property type="molecule type" value="Genomic_DNA"/>
</dbReference>
<reference evidence="3" key="1">
    <citation type="journal article" date="2020" name="Nature">
        <title>Giant virus diversity and host interactions through global metagenomics.</title>
        <authorList>
            <person name="Schulz F."/>
            <person name="Roux S."/>
            <person name="Paez-Espino D."/>
            <person name="Jungbluth S."/>
            <person name="Walsh D.A."/>
            <person name="Denef V.J."/>
            <person name="McMahon K.D."/>
            <person name="Konstantinidis K.T."/>
            <person name="Eloe-Fadrosh E.A."/>
            <person name="Kyrpides N.C."/>
            <person name="Woyke T."/>
        </authorList>
    </citation>
    <scope>NUCLEOTIDE SEQUENCE</scope>
    <source>
        <strain evidence="3">GVMAG-M-3300023179-150</strain>
    </source>
</reference>
<evidence type="ECO:0000259" key="2">
    <source>
        <dbReference type="Pfam" id="PF25043"/>
    </source>
</evidence>
<dbReference type="PANTHER" id="PTHR31373:SF27">
    <property type="entry name" value="TROVE DOMAIN-CONTAINING PROTEIN"/>
    <property type="match status" value="1"/>
</dbReference>
<dbReference type="SUPFAM" id="SSF53300">
    <property type="entry name" value="vWA-like"/>
    <property type="match status" value="1"/>
</dbReference>
<organism evidence="3">
    <name type="scientific">viral metagenome</name>
    <dbReference type="NCBI Taxonomy" id="1070528"/>
    <lineage>
        <taxon>unclassified sequences</taxon>
        <taxon>metagenomes</taxon>
        <taxon>organismal metagenomes</taxon>
    </lineage>
</organism>
<feature type="compositionally biased region" description="Low complexity" evidence="1">
    <location>
        <begin position="710"/>
        <end position="783"/>
    </location>
</feature>
<feature type="region of interest" description="Disordered" evidence="1">
    <location>
        <begin position="710"/>
        <end position="796"/>
    </location>
</feature>
<dbReference type="InterPro" id="IPR011205">
    <property type="entry name" value="UCP015417_vWA"/>
</dbReference>
<proteinExistence type="predicted"/>
<evidence type="ECO:0000256" key="1">
    <source>
        <dbReference type="SAM" id="MobiDB-lite"/>
    </source>
</evidence>
<accession>A0A6C0E8K5</accession>
<name>A0A6C0E8K5_9ZZZZ</name>
<sequence length="796" mass="87458">MSTATGSTTTKGASASATNPAFQKLGDFMSAFAAQSGSSGLIPGENGALLYASSGQDELAMLCAFTRLNRDATREQVTKVVEDAVKEIKSLIAEGKREEALQLLIDLVKMIFFQRDPRSGKGEKKIFYRLFIALWNHFPQTTIGLLPLIPQFGYFKDFMTMYKTFQEEVAQTSPGAAVFLRAIVDGLVALVRVDLAKIQEFEGDYRVIDGQRLSLVCKWLPREGKHHDKTCTVPVGGEDVPMVQYIASRFLLPFPETLSDTVFLRDYFIRSNEVPDDKKRKRFRYMMHTYRLQVVGALMAAFGNSQGTIPEVVMCDPESKWDESIKLEKTPATALKNYMQTFLNKTKKGATRSEREDRVRLAEVIRKDLAEGKIKKLNAAGIFPHELYKKFSTCTDPAELELLTGMWLQIEKNLRRKITVQKLTKSLGRQPTDQEVDDHVDELGHTDGIPVSDVSGSMDGIPMEVSVSLGVLWARLAHSNSPFKDKVITFTDNPQIIDLKEQTLPQMFNTVRHMPWGMSTNIEKTMQLMIDLCSAVKMTNENVAQLSLIIFTDGQFNQMTNHRTQDDAMFTELQRMWTAAGFNSVPRILFWNLRSAPGAPVTSKQKGVTELSGFSANSFDVAMTNAPITETIVVETDGSITKVQVADITPEDMIKEILAKPDLDPIGIACYSLLKTNGEFGHGPFPIIQSLEQPQEVTPPVTTKIPAATSETQTAAPTAAAPAETAAATAAPAETAAATSETQTAAPAETAVAPAETPAETPAVPAETAATPAAPAQTAVVQESVDDDDEDDFEMI</sequence>
<dbReference type="Gene3D" id="3.40.50.410">
    <property type="entry name" value="von Willebrand factor, type A domain"/>
    <property type="match status" value="1"/>
</dbReference>
<feature type="domain" description="DUF7788" evidence="2">
    <location>
        <begin position="448"/>
        <end position="656"/>
    </location>
</feature>
<feature type="compositionally biased region" description="Acidic residues" evidence="1">
    <location>
        <begin position="784"/>
        <end position="796"/>
    </location>
</feature>
<evidence type="ECO:0000313" key="3">
    <source>
        <dbReference type="EMBL" id="QHT24733.1"/>
    </source>
</evidence>
<protein>
    <recommendedName>
        <fullName evidence="2">DUF7788 domain-containing protein</fullName>
    </recommendedName>
</protein>
<dbReference type="InterPro" id="IPR056690">
    <property type="entry name" value="DUF7788"/>
</dbReference>
<dbReference type="PANTHER" id="PTHR31373">
    <property type="entry name" value="OS06G0652100 PROTEIN"/>
    <property type="match status" value="1"/>
</dbReference>
<dbReference type="Pfam" id="PF25043">
    <property type="entry name" value="DUF7788"/>
    <property type="match status" value="1"/>
</dbReference>